<dbReference type="EMBL" id="GEDG01034284">
    <property type="protein sequence ID" value="JAP09811.1"/>
    <property type="molecule type" value="Transcribed_RNA"/>
</dbReference>
<reference evidence="2" key="1">
    <citation type="submission" date="2015-12" db="EMBL/GenBank/DDBJ databases">
        <title>Gene expression during late stages of embryo sac development: a critical building block for successful pollen-pistil interactions.</title>
        <authorList>
            <person name="Liu Y."/>
            <person name="Joly V."/>
            <person name="Sabar M."/>
            <person name="Matton D.P."/>
        </authorList>
    </citation>
    <scope>NUCLEOTIDE SEQUENCE</scope>
</reference>
<feature type="signal peptide" evidence="1">
    <location>
        <begin position="1"/>
        <end position="24"/>
    </location>
</feature>
<feature type="chain" id="PRO_5006865446" evidence="1">
    <location>
        <begin position="25"/>
        <end position="81"/>
    </location>
</feature>
<evidence type="ECO:0000256" key="1">
    <source>
        <dbReference type="SAM" id="SignalP"/>
    </source>
</evidence>
<accession>A0A0V0GPE2</accession>
<name>A0A0V0GPE2_SOLCH</name>
<sequence>LLRLLHSSLSFFFVGEVNFTCVQARVFPRVEAGDGRVRTYLSNMHTPLRGSSFNKPMIKNRNVILITTVSIISSFDREVVY</sequence>
<protein>
    <submittedName>
        <fullName evidence="2">Putative ovule protein</fullName>
    </submittedName>
</protein>
<dbReference type="AlphaFoldDB" id="A0A0V0GPE2"/>
<evidence type="ECO:0000313" key="2">
    <source>
        <dbReference type="EMBL" id="JAP09811.1"/>
    </source>
</evidence>
<organism evidence="2">
    <name type="scientific">Solanum chacoense</name>
    <name type="common">Chaco potato</name>
    <dbReference type="NCBI Taxonomy" id="4108"/>
    <lineage>
        <taxon>Eukaryota</taxon>
        <taxon>Viridiplantae</taxon>
        <taxon>Streptophyta</taxon>
        <taxon>Embryophyta</taxon>
        <taxon>Tracheophyta</taxon>
        <taxon>Spermatophyta</taxon>
        <taxon>Magnoliopsida</taxon>
        <taxon>eudicotyledons</taxon>
        <taxon>Gunneridae</taxon>
        <taxon>Pentapetalae</taxon>
        <taxon>asterids</taxon>
        <taxon>lamiids</taxon>
        <taxon>Solanales</taxon>
        <taxon>Solanaceae</taxon>
        <taxon>Solanoideae</taxon>
        <taxon>Solaneae</taxon>
        <taxon>Solanum</taxon>
    </lineage>
</organism>
<keyword evidence="1" id="KW-0732">Signal</keyword>
<proteinExistence type="predicted"/>
<feature type="non-terminal residue" evidence="2">
    <location>
        <position position="1"/>
    </location>
</feature>